<proteinExistence type="predicted"/>
<dbReference type="RefSeq" id="WP_369917974.1">
    <property type="nucleotide sequence ID" value="NZ_JBCLSQ010000008.1"/>
</dbReference>
<comment type="caution">
    <text evidence="1">The sequence shown here is derived from an EMBL/GenBank/DDBJ whole genome shotgun (WGS) entry which is preliminary data.</text>
</comment>
<keyword evidence="2" id="KW-1185">Reference proteome</keyword>
<gene>
    <name evidence="1" type="ORF">AALM99_04250</name>
</gene>
<dbReference type="EMBL" id="JBCLSQ010000008">
    <property type="protein sequence ID" value="MEY8537654.1"/>
    <property type="molecule type" value="Genomic_DNA"/>
</dbReference>
<evidence type="ECO:0000313" key="1">
    <source>
        <dbReference type="EMBL" id="MEY8537654.1"/>
    </source>
</evidence>
<reference evidence="1 2" key="1">
    <citation type="submission" date="2024-03" db="EMBL/GenBank/DDBJ databases">
        <title>Mouse gut bacterial collection (mGBC) of GemPharmatech.</title>
        <authorList>
            <person name="He Y."/>
            <person name="Dong L."/>
            <person name="Wu D."/>
            <person name="Gao X."/>
            <person name="Lin Z."/>
        </authorList>
    </citation>
    <scope>NUCLEOTIDE SEQUENCE [LARGE SCALE GENOMIC DNA]</scope>
    <source>
        <strain evidence="1 2">20-218</strain>
    </source>
</reference>
<name>A0ABV4D9B0_9LACT</name>
<protein>
    <submittedName>
        <fullName evidence="1">Uncharacterized protein</fullName>
    </submittedName>
</protein>
<sequence length="105" mass="12401">MEYRQLKTFLNNHSDYDFQYQKRFEGFGVFVTELYPYLLKRGKTQKSEAPLFAVPLNEIQLITQEIIENSNIIKAISRNYLALLTINFIKNSCTKQLFLQMKLKG</sequence>
<evidence type="ECO:0000313" key="2">
    <source>
        <dbReference type="Proteomes" id="UP001565242"/>
    </source>
</evidence>
<accession>A0ABV4D9B0</accession>
<dbReference type="Proteomes" id="UP001565242">
    <property type="component" value="Unassembled WGS sequence"/>
</dbReference>
<organism evidence="1 2">
    <name type="scientific">Lactococcus muris</name>
    <dbReference type="NCBI Taxonomy" id="2941330"/>
    <lineage>
        <taxon>Bacteria</taxon>
        <taxon>Bacillati</taxon>
        <taxon>Bacillota</taxon>
        <taxon>Bacilli</taxon>
        <taxon>Lactobacillales</taxon>
        <taxon>Streptococcaceae</taxon>
        <taxon>Lactococcus</taxon>
    </lineage>
</organism>